<gene>
    <name evidence="1" type="ORF">GJU40_12870</name>
</gene>
<dbReference type="EMBL" id="WKKI01000025">
    <property type="protein sequence ID" value="MRX73034.1"/>
    <property type="molecule type" value="Genomic_DNA"/>
</dbReference>
<comment type="caution">
    <text evidence="1">The sequence shown here is derived from an EMBL/GenBank/DDBJ whole genome shotgun (WGS) entry which is preliminary data.</text>
</comment>
<name>A0A7X2J0J3_9BACI</name>
<evidence type="ECO:0000313" key="1">
    <source>
        <dbReference type="EMBL" id="MRX73034.1"/>
    </source>
</evidence>
<keyword evidence="2" id="KW-1185">Reference proteome</keyword>
<dbReference type="AlphaFoldDB" id="A0A7X2J0J3"/>
<evidence type="ECO:0000313" key="2">
    <source>
        <dbReference type="Proteomes" id="UP000448867"/>
    </source>
</evidence>
<organism evidence="1 2">
    <name type="scientific">Metabacillus lacus</name>
    <dbReference type="NCBI Taxonomy" id="1983721"/>
    <lineage>
        <taxon>Bacteria</taxon>
        <taxon>Bacillati</taxon>
        <taxon>Bacillota</taxon>
        <taxon>Bacilli</taxon>
        <taxon>Bacillales</taxon>
        <taxon>Bacillaceae</taxon>
        <taxon>Metabacillus</taxon>
    </lineage>
</organism>
<proteinExistence type="predicted"/>
<dbReference type="Proteomes" id="UP000448867">
    <property type="component" value="Unassembled WGS sequence"/>
</dbReference>
<dbReference type="OrthoDB" id="1074132at2"/>
<accession>A0A7X2J0J3</accession>
<reference evidence="1 2" key="1">
    <citation type="submission" date="2019-11" db="EMBL/GenBank/DDBJ databases">
        <title>Bacillus lacus genome.</title>
        <authorList>
            <person name="Allen C.J."/>
            <person name="Newman J.D."/>
        </authorList>
    </citation>
    <scope>NUCLEOTIDE SEQUENCE [LARGE SCALE GENOMIC DNA]</scope>
    <source>
        <strain evidence="1 2">KCTC 33946</strain>
    </source>
</reference>
<protein>
    <submittedName>
        <fullName evidence="1">Uncharacterized protein</fullName>
    </submittedName>
</protein>
<sequence length="83" mass="9504">MSKRSRNDVARDIAERSFFNKNWSNSKITEATQMAYNQALQRGATNGRHTVTVFGEKITVQLNNGTFQTAWGQHKYKLSDFGF</sequence>
<dbReference type="RefSeq" id="WP_154308292.1">
    <property type="nucleotide sequence ID" value="NZ_WKKI01000025.1"/>
</dbReference>